<feature type="non-terminal residue" evidence="5">
    <location>
        <position position="370"/>
    </location>
</feature>
<feature type="domain" description="Disease resistance R13L4/SHOC-2-like LRR" evidence="4">
    <location>
        <begin position="8"/>
        <end position="94"/>
    </location>
</feature>
<gene>
    <name evidence="5" type="ORF">METZ01_LOCUS311532</name>
</gene>
<dbReference type="SMART" id="SM00369">
    <property type="entry name" value="LRR_TYP"/>
    <property type="match status" value="4"/>
</dbReference>
<dbReference type="Gene3D" id="3.80.10.10">
    <property type="entry name" value="Ribonuclease Inhibitor"/>
    <property type="match status" value="1"/>
</dbReference>
<dbReference type="PROSITE" id="PS51450">
    <property type="entry name" value="LRR"/>
    <property type="match status" value="1"/>
</dbReference>
<organism evidence="5">
    <name type="scientific">marine metagenome</name>
    <dbReference type="NCBI Taxonomy" id="408172"/>
    <lineage>
        <taxon>unclassified sequences</taxon>
        <taxon>metagenomes</taxon>
        <taxon>ecological metagenomes</taxon>
    </lineage>
</organism>
<dbReference type="InterPro" id="IPR032675">
    <property type="entry name" value="LRR_dom_sf"/>
</dbReference>
<dbReference type="InterPro" id="IPR001611">
    <property type="entry name" value="Leu-rich_rpt"/>
</dbReference>
<name>A0A382NDT2_9ZZZZ</name>
<sequence length="370" mass="40497">NQISGYISSEIGNLINLEILYLQNNQISGSIPAEIGNLTNLERLKLFDNQFTGSIPTEIGNLTNLVQLELMGNQLSGDIPSEIGNLTNLYSLWLRDNQLSGEIPSEIGNLTNLDQLYLSGNQLYGEIPSEICNISSLNIIEVHNNNLCPIYPECLSEEDIGDQITSNCVSVEINGTSGFRMLSSPVSGNIYSDLLDELWTQGMAGSDDPNHGAPNVWTWTIASEEDTFSWQPITDLDTTYYHAGTGILVYVFADTDFNGVEDDLPVTLSVSGAGTYQNTVKIPTTENSFNLLGNPYGWTLDISQLWPNNSDFNSTVYVWDNAISAYRNYNGQAGDIADGLLAPFQGFWVEADAGADTFSFNMATISDEQG</sequence>
<dbReference type="EMBL" id="UINC01099416">
    <property type="protein sequence ID" value="SVC58678.1"/>
    <property type="molecule type" value="Genomic_DNA"/>
</dbReference>
<dbReference type="InterPro" id="IPR053211">
    <property type="entry name" value="DNA_repair-toleration"/>
</dbReference>
<dbReference type="FunFam" id="3.80.10.10:FF:000041">
    <property type="entry name" value="LRR receptor-like serine/threonine-protein kinase ERECTA"/>
    <property type="match status" value="1"/>
</dbReference>
<dbReference type="InterPro" id="IPR003591">
    <property type="entry name" value="Leu-rich_rpt_typical-subtyp"/>
</dbReference>
<accession>A0A382NDT2</accession>
<keyword evidence="2" id="KW-0732">Signal</keyword>
<reference evidence="5" key="1">
    <citation type="submission" date="2018-05" db="EMBL/GenBank/DDBJ databases">
        <authorList>
            <person name="Lanie J.A."/>
            <person name="Ng W.-L."/>
            <person name="Kazmierczak K.M."/>
            <person name="Andrzejewski T.M."/>
            <person name="Davidsen T.M."/>
            <person name="Wayne K.J."/>
            <person name="Tettelin H."/>
            <person name="Glass J.I."/>
            <person name="Rusch D."/>
            <person name="Podicherti R."/>
            <person name="Tsui H.-C.T."/>
            <person name="Winkler M.E."/>
        </authorList>
    </citation>
    <scope>NUCLEOTIDE SEQUENCE</scope>
</reference>
<evidence type="ECO:0000313" key="5">
    <source>
        <dbReference type="EMBL" id="SVC58678.1"/>
    </source>
</evidence>
<proteinExistence type="predicted"/>
<feature type="non-terminal residue" evidence="5">
    <location>
        <position position="1"/>
    </location>
</feature>
<evidence type="ECO:0000259" key="4">
    <source>
        <dbReference type="Pfam" id="PF23598"/>
    </source>
</evidence>
<dbReference type="Pfam" id="PF00560">
    <property type="entry name" value="LRR_1"/>
    <property type="match status" value="1"/>
</dbReference>
<dbReference type="AlphaFoldDB" id="A0A382NDT2"/>
<dbReference type="GO" id="GO:0030313">
    <property type="term" value="C:cell envelope"/>
    <property type="evidence" value="ECO:0007669"/>
    <property type="project" value="UniProtKB-SubCell"/>
</dbReference>
<keyword evidence="1" id="KW-0433">Leucine-rich repeat</keyword>
<dbReference type="PANTHER" id="PTHR48060">
    <property type="entry name" value="DNA DAMAGE-REPAIR/TOLERATION PROTEIN DRT100"/>
    <property type="match status" value="1"/>
</dbReference>
<dbReference type="InterPro" id="IPR055414">
    <property type="entry name" value="LRR_R13L4/SHOC2-like"/>
</dbReference>
<dbReference type="PANTHER" id="PTHR48060:SF24">
    <property type="entry name" value="NON-SPECIFIC SERINE_THREONINE PROTEIN KINASE"/>
    <property type="match status" value="1"/>
</dbReference>
<evidence type="ECO:0000256" key="1">
    <source>
        <dbReference type="ARBA" id="ARBA00022614"/>
    </source>
</evidence>
<keyword evidence="3" id="KW-0677">Repeat</keyword>
<dbReference type="SUPFAM" id="SSF52058">
    <property type="entry name" value="L domain-like"/>
    <property type="match status" value="1"/>
</dbReference>
<dbReference type="SMART" id="SM00365">
    <property type="entry name" value="LRR_SD22"/>
    <property type="match status" value="3"/>
</dbReference>
<dbReference type="Pfam" id="PF23598">
    <property type="entry name" value="LRR_14"/>
    <property type="match status" value="1"/>
</dbReference>
<protein>
    <recommendedName>
        <fullName evidence="4">Disease resistance R13L4/SHOC-2-like LRR domain-containing protein</fullName>
    </recommendedName>
</protein>
<evidence type="ECO:0000256" key="2">
    <source>
        <dbReference type="ARBA" id="ARBA00022729"/>
    </source>
</evidence>
<evidence type="ECO:0000256" key="3">
    <source>
        <dbReference type="ARBA" id="ARBA00022737"/>
    </source>
</evidence>